<dbReference type="Proteomes" id="UP000176998">
    <property type="component" value="Unassembled WGS sequence"/>
</dbReference>
<dbReference type="AlphaFoldDB" id="A0A1G4AX30"/>
<accession>A0A1G4AX30</accession>
<dbReference type="EMBL" id="MJBS01000114">
    <property type="protein sequence ID" value="OHE93697.1"/>
    <property type="molecule type" value="Genomic_DNA"/>
</dbReference>
<keyword evidence="2" id="KW-1185">Reference proteome</keyword>
<reference evidence="1 2" key="1">
    <citation type="submission" date="2016-09" db="EMBL/GenBank/DDBJ databases">
        <authorList>
            <person name="Capua I."/>
            <person name="De Benedictis P."/>
            <person name="Joannis T."/>
            <person name="Lombin L.H."/>
            <person name="Cattoli G."/>
        </authorList>
    </citation>
    <scope>NUCLEOTIDE SEQUENCE [LARGE SCALE GENOMIC DNA]</scope>
    <source>
        <strain evidence="1 2">IMI 309357</strain>
    </source>
</reference>
<gene>
    <name evidence="1" type="ORF">CORC01_11014</name>
</gene>
<dbReference type="GeneID" id="34564151"/>
<protein>
    <submittedName>
        <fullName evidence="1">Uncharacterized protein</fullName>
    </submittedName>
</protein>
<name>A0A1G4AX30_9PEZI</name>
<sequence length="95" mass="10747">MKMRFLVPSELFSGFQASSSAWALDKGYLSQGVILTGLKGASVRAAMTERYYDIQTNILRVPPHLGFFSWGLSHPQRAEGFIFVRWAQFCQWAVS</sequence>
<evidence type="ECO:0000313" key="1">
    <source>
        <dbReference type="EMBL" id="OHE93697.1"/>
    </source>
</evidence>
<dbReference type="OrthoDB" id="5096049at2759"/>
<evidence type="ECO:0000313" key="2">
    <source>
        <dbReference type="Proteomes" id="UP000176998"/>
    </source>
</evidence>
<comment type="caution">
    <text evidence="1">The sequence shown here is derived from an EMBL/GenBank/DDBJ whole genome shotgun (WGS) entry which is preliminary data.</text>
</comment>
<dbReference type="RefSeq" id="XP_022470861.1">
    <property type="nucleotide sequence ID" value="XM_022622641.1"/>
</dbReference>
<proteinExistence type="predicted"/>
<organism evidence="1 2">
    <name type="scientific">Colletotrichum orchidophilum</name>
    <dbReference type="NCBI Taxonomy" id="1209926"/>
    <lineage>
        <taxon>Eukaryota</taxon>
        <taxon>Fungi</taxon>
        <taxon>Dikarya</taxon>
        <taxon>Ascomycota</taxon>
        <taxon>Pezizomycotina</taxon>
        <taxon>Sordariomycetes</taxon>
        <taxon>Hypocreomycetidae</taxon>
        <taxon>Glomerellales</taxon>
        <taxon>Glomerellaceae</taxon>
        <taxon>Colletotrichum</taxon>
    </lineage>
</organism>